<name>A0ABY5ZU26_9BACT</name>
<dbReference type="SUPFAM" id="SSF56762">
    <property type="entry name" value="HydB/Nqo4-like"/>
    <property type="match status" value="1"/>
</dbReference>
<evidence type="ECO:0000256" key="2">
    <source>
        <dbReference type="ARBA" id="ARBA00004196"/>
    </source>
</evidence>
<comment type="subcellular location">
    <subcellularLocation>
        <location evidence="2">Cell envelope</location>
    </subcellularLocation>
</comment>
<proteinExistence type="inferred from homology"/>
<comment type="similarity">
    <text evidence="3 8">Belongs to the [NiFe]/[NiFeSe] hydrogenase large subunit family.</text>
</comment>
<evidence type="ECO:0000313" key="9">
    <source>
        <dbReference type="EMBL" id="UWZ81430.1"/>
    </source>
</evidence>
<dbReference type="InterPro" id="IPR018194">
    <property type="entry name" value="Ni-dep_hyd_lsu_Ni_BS"/>
</dbReference>
<gene>
    <name evidence="9" type="ORF">L9S41_08545</name>
</gene>
<comment type="subunit">
    <text evidence="4">Heterodimer of a large and a small subunit.</text>
</comment>
<keyword evidence="10" id="KW-1185">Reference proteome</keyword>
<evidence type="ECO:0000256" key="7">
    <source>
        <dbReference type="ARBA" id="ARBA00023002"/>
    </source>
</evidence>
<organism evidence="9 10">
    <name type="scientific">Geoalkalibacter halelectricus</name>
    <dbReference type="NCBI Taxonomy" id="2847045"/>
    <lineage>
        <taxon>Bacteria</taxon>
        <taxon>Pseudomonadati</taxon>
        <taxon>Thermodesulfobacteriota</taxon>
        <taxon>Desulfuromonadia</taxon>
        <taxon>Desulfuromonadales</taxon>
        <taxon>Geoalkalibacteraceae</taxon>
        <taxon>Geoalkalibacter</taxon>
    </lineage>
</organism>
<evidence type="ECO:0000256" key="5">
    <source>
        <dbReference type="ARBA" id="ARBA00022596"/>
    </source>
</evidence>
<evidence type="ECO:0000256" key="8">
    <source>
        <dbReference type="RuleBase" id="RU003896"/>
    </source>
</evidence>
<evidence type="ECO:0000256" key="6">
    <source>
        <dbReference type="ARBA" id="ARBA00022723"/>
    </source>
</evidence>
<dbReference type="InterPro" id="IPR001501">
    <property type="entry name" value="Ni-dep_hyd_lsu"/>
</dbReference>
<protein>
    <submittedName>
        <fullName evidence="9">Nickel-dependent hydrogenase large subunit</fullName>
    </submittedName>
</protein>
<keyword evidence="6 8" id="KW-0479">Metal-binding</keyword>
<dbReference type="Pfam" id="PF00374">
    <property type="entry name" value="NiFeSe_Hases"/>
    <property type="match status" value="1"/>
</dbReference>
<dbReference type="EMBL" id="CP092109">
    <property type="protein sequence ID" value="UWZ81430.1"/>
    <property type="molecule type" value="Genomic_DNA"/>
</dbReference>
<dbReference type="InterPro" id="IPR029014">
    <property type="entry name" value="NiFe-Hase_large"/>
</dbReference>
<evidence type="ECO:0000256" key="1">
    <source>
        <dbReference type="ARBA" id="ARBA00001967"/>
    </source>
</evidence>
<keyword evidence="5 8" id="KW-0533">Nickel</keyword>
<reference evidence="9" key="1">
    <citation type="journal article" date="2022" name="Environ. Microbiol.">
        <title>Geoalkalibacter halelectricus SAP #1 sp. nov. possessing extracellular electron transfer and mineral#reducing capabilities from a haloalkaline environment.</title>
        <authorList>
            <person name="Yadav S."/>
            <person name="Singh R."/>
            <person name="Sundharam S.S."/>
            <person name="Chaudhary S."/>
            <person name="Krishnamurthi S."/>
            <person name="Patil S.A."/>
        </authorList>
    </citation>
    <scope>NUCLEOTIDE SEQUENCE</scope>
    <source>
        <strain evidence="9">SAP-1</strain>
    </source>
</reference>
<dbReference type="Gene3D" id="1.10.645.10">
    <property type="entry name" value="Cytochrome-c3 Hydrogenase, chain B"/>
    <property type="match status" value="1"/>
</dbReference>
<dbReference type="PROSITE" id="PS00507">
    <property type="entry name" value="NI_HGENASE_L_1"/>
    <property type="match status" value="1"/>
</dbReference>
<evidence type="ECO:0000256" key="4">
    <source>
        <dbReference type="ARBA" id="ARBA00011771"/>
    </source>
</evidence>
<dbReference type="Proteomes" id="UP001060414">
    <property type="component" value="Chromosome"/>
</dbReference>
<comment type="cofactor">
    <cofactor evidence="1">
        <name>Ni(2+)</name>
        <dbReference type="ChEBI" id="CHEBI:49786"/>
    </cofactor>
</comment>
<dbReference type="InterPro" id="IPR050867">
    <property type="entry name" value="NiFe/NiFeSe_hydrgnase_LSU"/>
</dbReference>
<keyword evidence="7 8" id="KW-0560">Oxidoreductase</keyword>
<dbReference type="PANTHER" id="PTHR42958">
    <property type="entry name" value="HYDROGENASE-2 LARGE CHAIN"/>
    <property type="match status" value="1"/>
</dbReference>
<sequence length="500" mass="54745">MAKIVLDPVTRIEGHLRIETQVAAGRVTEAWSKGEMFRGFEALLQGRDPLDAPVITQRICGVCPISHALSSCKAIESATGLNVPANGRYLRNLILGANYLQSHILHFYHLSALDFVHVEALLDYSGRDPVLLDLKHWAQSELNTNRVLPVAPFLPKLPGDYAQNAQWNLGALSNYVEALDIRREAHRMAALVGGKMPHAATLVPGGVTCATDADMLEDFRSRLRRVRRFIERCYIPDVLQAARLYPEYATVGRGVARFLSYGVFDEESTTWMPAGTLNGRGHERLDLSLIHEDTTTGFYRGNHKSHPQNAPSPIPQTDKPRAYSWLKAPRYNGLSYEVGPLARIMVAAAAGEPSIVDPLTDFLREARLGQDQLASTLGRHAARAFEAQLIAARMENWLDAVTPGAPAILPYQNSDAGNGVGLIEAPRGALGHWISLKSGRIGSYQCIVPSTWNFSPRDGDQNPGPVESALVGTAVNPEFKGLEVARVVRSFDPCIACAVH</sequence>
<dbReference type="PANTHER" id="PTHR42958:SF2">
    <property type="entry name" value="UPTAKE HYDROGENASE LARGE SUBUNIT"/>
    <property type="match status" value="1"/>
</dbReference>
<dbReference type="PROSITE" id="PS00508">
    <property type="entry name" value="NI_HGENASE_L_2"/>
    <property type="match status" value="1"/>
</dbReference>
<accession>A0ABY5ZU26</accession>
<dbReference type="RefSeq" id="WP_260749805.1">
    <property type="nucleotide sequence ID" value="NZ_CP092109.1"/>
</dbReference>
<evidence type="ECO:0000256" key="3">
    <source>
        <dbReference type="ARBA" id="ARBA00009292"/>
    </source>
</evidence>
<evidence type="ECO:0000313" key="10">
    <source>
        <dbReference type="Proteomes" id="UP001060414"/>
    </source>
</evidence>